<evidence type="ECO:0000256" key="4">
    <source>
        <dbReference type="SAM" id="MobiDB-lite"/>
    </source>
</evidence>
<feature type="coiled-coil region" evidence="3">
    <location>
        <begin position="71"/>
        <end position="112"/>
    </location>
</feature>
<evidence type="ECO:0000256" key="1">
    <source>
        <dbReference type="ARBA" id="ARBA00023018"/>
    </source>
</evidence>
<feature type="compositionally biased region" description="Polar residues" evidence="4">
    <location>
        <begin position="717"/>
        <end position="726"/>
    </location>
</feature>
<dbReference type="GO" id="GO:0098831">
    <property type="term" value="C:presynaptic active zone cytoplasmic component"/>
    <property type="evidence" value="ECO:0000318"/>
    <property type="project" value="GO_Central"/>
</dbReference>
<dbReference type="SUPFAM" id="SSF50156">
    <property type="entry name" value="PDZ domain-like"/>
    <property type="match status" value="1"/>
</dbReference>
<name>A0A9J7KMF6_BRAFL</name>
<dbReference type="GO" id="GO:0098882">
    <property type="term" value="F:structural constituent of presynaptic active zone"/>
    <property type="evidence" value="ECO:0000318"/>
    <property type="project" value="GO_Central"/>
</dbReference>
<dbReference type="GO" id="GO:0031267">
    <property type="term" value="F:small GTPase binding"/>
    <property type="evidence" value="ECO:0007669"/>
    <property type="project" value="InterPro"/>
</dbReference>
<accession>A0A9J7KMF6</accession>
<dbReference type="PANTHER" id="PTHR12157">
    <property type="entry name" value="REGULATING SYNAPTIC MEMBRANE EXOCYTOSIS PROTEIN"/>
    <property type="match status" value="1"/>
</dbReference>
<evidence type="ECO:0000259" key="5">
    <source>
        <dbReference type="PROSITE" id="PS50004"/>
    </source>
</evidence>
<dbReference type="Gene3D" id="3.30.40.10">
    <property type="entry name" value="Zinc/RING finger domain, C3HC4 (zinc finger)"/>
    <property type="match status" value="1"/>
</dbReference>
<proteinExistence type="predicted"/>
<dbReference type="RefSeq" id="XP_035666690.1">
    <property type="nucleotide sequence ID" value="XM_035810797.1"/>
</dbReference>
<feature type="region of interest" description="Disordered" evidence="4">
    <location>
        <begin position="1"/>
        <end position="62"/>
    </location>
</feature>
<reference evidence="8" key="1">
    <citation type="journal article" date="2020" name="Nat. Ecol. Evol.">
        <title>Deeply conserved synteny resolves early events in vertebrate evolution.</title>
        <authorList>
            <person name="Simakov O."/>
            <person name="Marletaz F."/>
            <person name="Yue J.X."/>
            <person name="O'Connell B."/>
            <person name="Jenkins J."/>
            <person name="Brandt A."/>
            <person name="Calef R."/>
            <person name="Tung C.H."/>
            <person name="Huang T.K."/>
            <person name="Schmutz J."/>
            <person name="Satoh N."/>
            <person name="Yu J.K."/>
            <person name="Putnam N.H."/>
            <person name="Green R.E."/>
            <person name="Rokhsar D.S."/>
        </authorList>
    </citation>
    <scope>NUCLEOTIDE SEQUENCE [LARGE SCALE GENOMIC DNA]</scope>
    <source>
        <strain evidence="8">S238N-H82</strain>
    </source>
</reference>
<dbReference type="Pfam" id="PF00168">
    <property type="entry name" value="C2"/>
    <property type="match status" value="1"/>
</dbReference>
<dbReference type="InterPro" id="IPR000008">
    <property type="entry name" value="C2_dom"/>
</dbReference>
<evidence type="ECO:0000259" key="7">
    <source>
        <dbReference type="PROSITE" id="PS50916"/>
    </source>
</evidence>
<feature type="compositionally biased region" description="Polar residues" evidence="4">
    <location>
        <begin position="662"/>
        <end position="678"/>
    </location>
</feature>
<dbReference type="PROSITE" id="PS50106">
    <property type="entry name" value="PDZ"/>
    <property type="match status" value="1"/>
</dbReference>
<dbReference type="Gene3D" id="2.30.42.10">
    <property type="match status" value="1"/>
</dbReference>
<evidence type="ECO:0000259" key="6">
    <source>
        <dbReference type="PROSITE" id="PS50106"/>
    </source>
</evidence>
<dbReference type="PANTHER" id="PTHR12157:SF21">
    <property type="entry name" value="RAB3 INTERACTING MOLECULE, ISOFORM F"/>
    <property type="match status" value="1"/>
</dbReference>
<evidence type="ECO:0000256" key="3">
    <source>
        <dbReference type="SAM" id="Coils"/>
    </source>
</evidence>
<feature type="domain" description="C2" evidence="5">
    <location>
        <begin position="834"/>
        <end position="959"/>
    </location>
</feature>
<feature type="domain" description="PDZ" evidence="6">
    <location>
        <begin position="490"/>
        <end position="575"/>
    </location>
</feature>
<feature type="compositionally biased region" description="Basic and acidic residues" evidence="4">
    <location>
        <begin position="702"/>
        <end position="716"/>
    </location>
</feature>
<dbReference type="SUPFAM" id="SSF49562">
    <property type="entry name" value="C2 domain (Calcium/lipid-binding domain, CaLB)"/>
    <property type="match status" value="1"/>
</dbReference>
<dbReference type="InterPro" id="IPR010911">
    <property type="entry name" value="Rab_BD"/>
</dbReference>
<feature type="region of interest" description="Disordered" evidence="4">
    <location>
        <begin position="582"/>
        <end position="827"/>
    </location>
</feature>
<dbReference type="GO" id="GO:0006886">
    <property type="term" value="P:intracellular protein transport"/>
    <property type="evidence" value="ECO:0007669"/>
    <property type="project" value="InterPro"/>
</dbReference>
<dbReference type="SMART" id="SM00228">
    <property type="entry name" value="PDZ"/>
    <property type="match status" value="1"/>
</dbReference>
<feature type="compositionally biased region" description="Basic residues" evidence="4">
    <location>
        <begin position="255"/>
        <end position="268"/>
    </location>
</feature>
<dbReference type="GO" id="GO:0016081">
    <property type="term" value="P:synaptic vesicle docking"/>
    <property type="evidence" value="ECO:0000318"/>
    <property type="project" value="GO_Central"/>
</dbReference>
<protein>
    <submittedName>
        <fullName evidence="9">Regulating synaptic membrane exocytosis protein 1-like isoform X1</fullName>
    </submittedName>
</protein>
<dbReference type="SUPFAM" id="SSF57903">
    <property type="entry name" value="FYVE/PHD zinc finger"/>
    <property type="match status" value="1"/>
</dbReference>
<dbReference type="PROSITE" id="PS50916">
    <property type="entry name" value="RABBD"/>
    <property type="match status" value="1"/>
</dbReference>
<evidence type="ECO:0000256" key="2">
    <source>
        <dbReference type="ARBA" id="ARBA00034103"/>
    </source>
</evidence>
<feature type="compositionally biased region" description="Basic and acidic residues" evidence="4">
    <location>
        <begin position="280"/>
        <end position="297"/>
    </location>
</feature>
<evidence type="ECO:0000313" key="9">
    <source>
        <dbReference type="RefSeq" id="XP_035666690.1"/>
    </source>
</evidence>
<dbReference type="InterPro" id="IPR035892">
    <property type="entry name" value="C2_domain_sf"/>
</dbReference>
<keyword evidence="8" id="KW-1185">Reference proteome</keyword>
<dbReference type="GeneID" id="118409637"/>
<dbReference type="OrthoDB" id="10059918at2759"/>
<feature type="compositionally biased region" description="Low complexity" evidence="4">
    <location>
        <begin position="788"/>
        <end position="820"/>
    </location>
</feature>
<dbReference type="PROSITE" id="PS50004">
    <property type="entry name" value="C2"/>
    <property type="match status" value="1"/>
</dbReference>
<sequence>MYELGKLGQIAERTAKCSEDGPKNPNSAGMIQRVLKWSAPREQPASTADPAATVPNSPPVPDLSALTAEEIRTLEAVLERQEELEQLEEQREKKLKKMIEEFETNVRHLEQSAATPRGLGCVPVIDLRLCRLCFKTKFADGIGKLCVDCKRRVCSRCGTFCRIVAEMTTARERWHCNLCQLKRQLLCMTGRWYHGTVSKPTVSVREMLTRIRDVKELDIESDKEEGTGRRANGGRARLRDIKTDSEDIGELRPKTIAKRKNRSSHRCLQRSVAITDDPDPPTREQMAMERHDSLRELRAKRRSRCDLSKSPTLTRNDSHGNQRQGEAEFYPAASKESLTARAFSEIGGDVMLLTSSLNDDLPDIGTRLESPSSVRLDRRSMAMAAMHAHTGSTQSLPKIEVDRSNSRRPRGPVRYPTISCEDDIYHKGAHGPPPNLLCRTASIDQPETRLPVTRWRRDAKSDTCRPSELQDLHPPGSFEVTLFNDRRTEELRMRDFTAANFGLQVTGGVKTENGRLAAYVTDIREGGPADKADVRPGYIVLLWNGFPLTDLTFEQTKRVVDATRDENHVTLTMTCPGLSPFGSRSISPSWREPGTTSRSHLTAPSMASTVARASAESCPNVRGGSLHQSNLTKGDTRSWPLRLPVEPRYLHTPDTDPASGEVSGQRQLMRKSSFSPATGLTIMVPSDVRVDPPADRVVSGADKGEIPTSRSKESLRRSPSPSSQEMWMQRKQERLASRRARATSDVTRPEGRDSLGGTARRRCNTVPSGSPLLSGIDFESPSSRKRAGSSSSFVSSMGSEMSLSSLLPSDGDSDGDLAAPEDISGGPAQVMWSTKEAADTSLGYVNLSLLMSKGNMEVSIMCARGIGGKGDTALPDTYVKTYLLEEGRKLHKRKTKVVHQSSDPNYQKKLLYPACDVDNRVLQLMIWKKGKGLDSNKCVGEIRVELDRLDLSQKTAGWYKLLPPMTGDTGSVESLTMGSH</sequence>
<feature type="region of interest" description="Disordered" evidence="4">
    <location>
        <begin position="249"/>
        <end position="332"/>
    </location>
</feature>
<feature type="compositionally biased region" description="Polar residues" evidence="4">
    <location>
        <begin position="309"/>
        <end position="324"/>
    </location>
</feature>
<dbReference type="OMA" id="GRERWHC"/>
<keyword evidence="3" id="KW-0175">Coiled coil</keyword>
<dbReference type="SMART" id="SM00239">
    <property type="entry name" value="C2"/>
    <property type="match status" value="1"/>
</dbReference>
<gene>
    <name evidence="9" type="primary">LOC118409637</name>
</gene>
<dbReference type="Pfam" id="PF02318">
    <property type="entry name" value="FYVE_2"/>
    <property type="match status" value="1"/>
</dbReference>
<dbReference type="GO" id="GO:2000300">
    <property type="term" value="P:regulation of synaptic vesicle exocytosis"/>
    <property type="evidence" value="ECO:0000318"/>
    <property type="project" value="GO_Central"/>
</dbReference>
<feature type="domain" description="RabBD" evidence="7">
    <location>
        <begin position="60"/>
        <end position="196"/>
    </location>
</feature>
<dbReference type="InterPro" id="IPR039032">
    <property type="entry name" value="Rim-like"/>
</dbReference>
<dbReference type="GO" id="GO:0042734">
    <property type="term" value="C:presynaptic membrane"/>
    <property type="evidence" value="ECO:0000318"/>
    <property type="project" value="GO_Central"/>
</dbReference>
<dbReference type="KEGG" id="bfo:118409637"/>
<dbReference type="InterPro" id="IPR001478">
    <property type="entry name" value="PDZ"/>
</dbReference>
<organism evidence="8 9">
    <name type="scientific">Branchiostoma floridae</name>
    <name type="common">Florida lancelet</name>
    <name type="synonym">Amphioxus</name>
    <dbReference type="NCBI Taxonomy" id="7739"/>
    <lineage>
        <taxon>Eukaryota</taxon>
        <taxon>Metazoa</taxon>
        <taxon>Chordata</taxon>
        <taxon>Cephalochordata</taxon>
        <taxon>Leptocardii</taxon>
        <taxon>Amphioxiformes</taxon>
        <taxon>Branchiostomatidae</taxon>
        <taxon>Branchiostoma</taxon>
    </lineage>
</organism>
<comment type="subcellular location">
    <subcellularLocation>
        <location evidence="2">Synapse</location>
    </subcellularLocation>
</comment>
<dbReference type="InterPro" id="IPR041282">
    <property type="entry name" value="FYVE_2"/>
</dbReference>
<feature type="compositionally biased region" description="Polar residues" evidence="4">
    <location>
        <begin position="582"/>
        <end position="608"/>
    </location>
</feature>
<dbReference type="InterPro" id="IPR036034">
    <property type="entry name" value="PDZ_sf"/>
</dbReference>
<dbReference type="InterPro" id="IPR011011">
    <property type="entry name" value="Znf_FYVE_PHD"/>
</dbReference>
<keyword evidence="1" id="KW-0770">Synapse</keyword>
<dbReference type="InterPro" id="IPR013083">
    <property type="entry name" value="Znf_RING/FYVE/PHD"/>
</dbReference>
<dbReference type="Proteomes" id="UP000001554">
    <property type="component" value="Chromosome 2"/>
</dbReference>
<evidence type="ECO:0000313" key="8">
    <source>
        <dbReference type="Proteomes" id="UP000001554"/>
    </source>
</evidence>
<dbReference type="Gene3D" id="2.60.40.150">
    <property type="entry name" value="C2 domain"/>
    <property type="match status" value="1"/>
</dbReference>
<dbReference type="AlphaFoldDB" id="A0A9J7KMF6"/>
<dbReference type="GO" id="GO:0016082">
    <property type="term" value="P:synaptic vesicle priming"/>
    <property type="evidence" value="ECO:0000318"/>
    <property type="project" value="GO_Central"/>
</dbReference>
<feature type="compositionally biased region" description="Basic and acidic residues" evidence="4">
    <location>
        <begin position="13"/>
        <end position="22"/>
    </location>
</feature>
<reference evidence="9" key="2">
    <citation type="submission" date="2025-08" db="UniProtKB">
        <authorList>
            <consortium name="RefSeq"/>
        </authorList>
    </citation>
    <scope>IDENTIFICATION</scope>
    <source>
        <strain evidence="9">S238N-H82</strain>
        <tissue evidence="9">Testes</tissue>
    </source>
</reference>